<feature type="chain" id="PRO_5042160871" description="Interferon gamma" evidence="12">
    <location>
        <begin position="22"/>
        <end position="292"/>
    </location>
</feature>
<evidence type="ECO:0000256" key="2">
    <source>
        <dbReference type="ARBA" id="ARBA00007566"/>
    </source>
</evidence>
<keyword evidence="7 12" id="KW-0732">Signal</keyword>
<dbReference type="AlphaFoldDB" id="A0AAD4UH57"/>
<name>A0AAD4UH57_OVIAM</name>
<evidence type="ECO:0000313" key="14">
    <source>
        <dbReference type="Proteomes" id="UP001214576"/>
    </source>
</evidence>
<dbReference type="SUPFAM" id="SSF47266">
    <property type="entry name" value="4-helical cytokines"/>
    <property type="match status" value="2"/>
</dbReference>
<comment type="similarity">
    <text evidence="2">Belongs to the type II (or gamma) interferon family.</text>
</comment>
<evidence type="ECO:0000256" key="1">
    <source>
        <dbReference type="ARBA" id="ARBA00004613"/>
    </source>
</evidence>
<evidence type="ECO:0000256" key="3">
    <source>
        <dbReference type="ARBA" id="ARBA00016945"/>
    </source>
</evidence>
<protein>
    <recommendedName>
        <fullName evidence="3">Interferon gamma</fullName>
    </recommendedName>
</protein>
<keyword evidence="5" id="KW-0964">Secreted</keyword>
<dbReference type="GO" id="GO:0002250">
    <property type="term" value="P:adaptive immune response"/>
    <property type="evidence" value="ECO:0007669"/>
    <property type="project" value="TreeGrafter"/>
</dbReference>
<accession>A0AAD4UH57</accession>
<sequence length="292" mass="34104">MWVSCILRSGLLFVTLSLAIAKHKQSSFAESCYPVGTLSQAVDTLYVKAASLRATIPEDRIKNIRLLKKKTKKLFMKNCRFQEQLLSFFMEDVFGQLQLQVCKETHFVEDFHSLRQKLSRCMGKKGIYKAISELDILLSWIKQFLESIKCPFQDSMLEFHSVQWNASNPDVAKGGPLFSEILKNWKEESDKKIIQSQIVSFYFKLFENLKDNQVIQRSMDIIKQDMFQKFLNGSSEKLEDFKRLIQIPVDDLQIQRKAINELIKVMNDLSPKSNLRKRKRSQNLFRGRRASM</sequence>
<dbReference type="FunFam" id="1.20.1250.10:FF:000080">
    <property type="entry name" value="Interferon gamma"/>
    <property type="match status" value="1"/>
</dbReference>
<proteinExistence type="inferred from homology"/>
<evidence type="ECO:0000256" key="4">
    <source>
        <dbReference type="ARBA" id="ARBA00022514"/>
    </source>
</evidence>
<organism evidence="13 14">
    <name type="scientific">Ovis ammon polii</name>
    <dbReference type="NCBI Taxonomy" id="230172"/>
    <lineage>
        <taxon>Eukaryota</taxon>
        <taxon>Metazoa</taxon>
        <taxon>Chordata</taxon>
        <taxon>Craniata</taxon>
        <taxon>Vertebrata</taxon>
        <taxon>Euteleostomi</taxon>
        <taxon>Mammalia</taxon>
        <taxon>Eutheria</taxon>
        <taxon>Laurasiatheria</taxon>
        <taxon>Artiodactyla</taxon>
        <taxon>Ruminantia</taxon>
        <taxon>Pecora</taxon>
        <taxon>Bovidae</taxon>
        <taxon>Caprinae</taxon>
        <taxon>Ovis</taxon>
    </lineage>
</organism>
<dbReference type="GO" id="GO:0005125">
    <property type="term" value="F:cytokine activity"/>
    <property type="evidence" value="ECO:0007669"/>
    <property type="project" value="UniProtKB-KW"/>
</dbReference>
<dbReference type="EMBL" id="JAKZEL010000002">
    <property type="protein sequence ID" value="KAI4546437.1"/>
    <property type="molecule type" value="Genomic_DNA"/>
</dbReference>
<evidence type="ECO:0000256" key="6">
    <source>
        <dbReference type="ARBA" id="ARBA00022604"/>
    </source>
</evidence>
<dbReference type="Gene3D" id="1.20.1250.10">
    <property type="match status" value="2"/>
</dbReference>
<dbReference type="GO" id="GO:0005133">
    <property type="term" value="F:type II interferon receptor binding"/>
    <property type="evidence" value="ECO:0007669"/>
    <property type="project" value="InterPro"/>
</dbReference>
<keyword evidence="4" id="KW-0202">Cytokine</keyword>
<evidence type="ECO:0000256" key="8">
    <source>
        <dbReference type="ARBA" id="ARBA00023118"/>
    </source>
</evidence>
<keyword evidence="6" id="KW-0341">Growth regulation</keyword>
<dbReference type="GO" id="GO:0005615">
    <property type="term" value="C:extracellular space"/>
    <property type="evidence" value="ECO:0007669"/>
    <property type="project" value="UniProtKB-KW"/>
</dbReference>
<keyword evidence="14" id="KW-1185">Reference proteome</keyword>
<evidence type="ECO:0000256" key="10">
    <source>
        <dbReference type="ARBA" id="ARBA00023283"/>
    </source>
</evidence>
<dbReference type="GO" id="GO:0051607">
    <property type="term" value="P:defense response to virus"/>
    <property type="evidence" value="ECO:0007669"/>
    <property type="project" value="UniProtKB-KW"/>
</dbReference>
<comment type="subcellular location">
    <subcellularLocation>
        <location evidence="1">Secreted</location>
    </subcellularLocation>
</comment>
<keyword evidence="9" id="KW-0325">Glycoprotein</keyword>
<gene>
    <name evidence="13" type="ORF">MG293_002992</name>
</gene>
<dbReference type="GO" id="GO:0006959">
    <property type="term" value="P:humoral immune response"/>
    <property type="evidence" value="ECO:0007669"/>
    <property type="project" value="TreeGrafter"/>
</dbReference>
<keyword evidence="10" id="KW-0873">Pyrrolidone carboxylic acid</keyword>
<keyword evidence="8" id="KW-0051">Antiviral defense</keyword>
<comment type="caution">
    <text evidence="13">The sequence shown here is derived from an EMBL/GenBank/DDBJ whole genome shotgun (WGS) entry which is preliminary data.</text>
</comment>
<dbReference type="InterPro" id="IPR009079">
    <property type="entry name" value="4_helix_cytokine-like_core"/>
</dbReference>
<dbReference type="PANTHER" id="PTHR11419">
    <property type="entry name" value="INTERFERON GAMMA"/>
    <property type="match status" value="1"/>
</dbReference>
<evidence type="ECO:0000256" key="11">
    <source>
        <dbReference type="ARBA" id="ARBA00024373"/>
    </source>
</evidence>
<evidence type="ECO:0000256" key="12">
    <source>
        <dbReference type="SAM" id="SignalP"/>
    </source>
</evidence>
<evidence type="ECO:0000256" key="7">
    <source>
        <dbReference type="ARBA" id="ARBA00022729"/>
    </source>
</evidence>
<reference evidence="13" key="1">
    <citation type="submission" date="2022-03" db="EMBL/GenBank/DDBJ databases">
        <title>Genomic analyses of argali, domestic sheep and their hybrids provide insights into chromosomal evolution, heterosis and genetic basis of agronomic traits.</title>
        <authorList>
            <person name="Li M."/>
        </authorList>
    </citation>
    <scope>NUCLEOTIDE SEQUENCE</scope>
    <source>
        <strain evidence="13">CAU-MHL-2022a</strain>
        <tissue evidence="13">Skin</tissue>
    </source>
</reference>
<dbReference type="Pfam" id="PF00714">
    <property type="entry name" value="IFN-gamma"/>
    <property type="match status" value="1"/>
</dbReference>
<dbReference type="InterPro" id="IPR002069">
    <property type="entry name" value="Interferon_gamma"/>
</dbReference>
<comment type="subunit">
    <text evidence="11">Homodimer. Interacts with IFNGR1 (via extracellular domain); this interaction promotes IFNGR1 dimerization.</text>
</comment>
<dbReference type="PANTHER" id="PTHR11419:SF0">
    <property type="entry name" value="INTERFERON GAMMA"/>
    <property type="match status" value="1"/>
</dbReference>
<dbReference type="Proteomes" id="UP001214576">
    <property type="component" value="Unassembled WGS sequence"/>
</dbReference>
<feature type="signal peptide" evidence="12">
    <location>
        <begin position="1"/>
        <end position="21"/>
    </location>
</feature>
<evidence type="ECO:0000256" key="5">
    <source>
        <dbReference type="ARBA" id="ARBA00022525"/>
    </source>
</evidence>
<evidence type="ECO:0000256" key="9">
    <source>
        <dbReference type="ARBA" id="ARBA00023180"/>
    </source>
</evidence>
<evidence type="ECO:0000313" key="13">
    <source>
        <dbReference type="EMBL" id="KAI4546437.1"/>
    </source>
</evidence>